<sequence length="117" mass="13783">MKYPPELNPVKNFLEEYRACAGSEPYIISNSKNRKFLESSGITYKEVYDILKKHLSPEHCYAGPEDDDNPGRPLGAVYKFKYPWNEYEIYIKLKVPLDEKIRWKATICFSFHEVNDI</sequence>
<dbReference type="AlphaFoldDB" id="A0A7V1PWW0"/>
<comment type="caution">
    <text evidence="1">The sequence shown here is derived from an EMBL/GenBank/DDBJ whole genome shotgun (WGS) entry which is preliminary data.</text>
</comment>
<protein>
    <recommendedName>
        <fullName evidence="2">Toxin</fullName>
    </recommendedName>
</protein>
<name>A0A7V1PWW0_CALAY</name>
<accession>A0A7V1PWW0</accession>
<organism evidence="1">
    <name type="scientific">Caldithrix abyssi</name>
    <dbReference type="NCBI Taxonomy" id="187145"/>
    <lineage>
        <taxon>Bacteria</taxon>
        <taxon>Pseudomonadati</taxon>
        <taxon>Calditrichota</taxon>
        <taxon>Calditrichia</taxon>
        <taxon>Calditrichales</taxon>
        <taxon>Calditrichaceae</taxon>
        <taxon>Caldithrix</taxon>
    </lineage>
</organism>
<dbReference type="Proteomes" id="UP000886005">
    <property type="component" value="Unassembled WGS sequence"/>
</dbReference>
<dbReference type="EMBL" id="DRLD01000430">
    <property type="protein sequence ID" value="HED12017.1"/>
    <property type="molecule type" value="Genomic_DNA"/>
</dbReference>
<evidence type="ECO:0008006" key="2">
    <source>
        <dbReference type="Google" id="ProtNLM"/>
    </source>
</evidence>
<reference evidence="1" key="1">
    <citation type="journal article" date="2020" name="mSystems">
        <title>Genome- and Community-Level Interaction Insights into Carbon Utilization and Element Cycling Functions of Hydrothermarchaeota in Hydrothermal Sediment.</title>
        <authorList>
            <person name="Zhou Z."/>
            <person name="Liu Y."/>
            <person name="Xu W."/>
            <person name="Pan J."/>
            <person name="Luo Z.H."/>
            <person name="Li M."/>
        </authorList>
    </citation>
    <scope>NUCLEOTIDE SEQUENCE [LARGE SCALE GENOMIC DNA]</scope>
    <source>
        <strain evidence="1">HyVt-456</strain>
    </source>
</reference>
<proteinExistence type="predicted"/>
<evidence type="ECO:0000313" key="1">
    <source>
        <dbReference type="EMBL" id="HED12017.1"/>
    </source>
</evidence>
<gene>
    <name evidence="1" type="ORF">ENJ10_15105</name>
</gene>